<dbReference type="AlphaFoldDB" id="A0A0Q0RT96"/>
<dbReference type="EMBL" id="LKBH01000123">
    <property type="protein sequence ID" value="KQB35603.1"/>
    <property type="molecule type" value="Genomic_DNA"/>
</dbReference>
<sequence>MYNDYLEILNELKNNNKNYAIATVISSTGSSIAKPGFRLIVSENRIIAGTLGSRKMDSYVLDACNESINKNMTKNISIGLDKNNKIYDYNMDTTCGGVINIFIEPFYNSQRIIILTESDDDEIYLNIKKIAGIIKINLLKINTENEKLEEKLNDIDLKNSYFILLTKNEKEIEYLSYILKREHKYIGLVASKNRFNNDLKKLKQNFNDDKLNEIDCPAGIMINAITPEEIAVSLISKIILLKNSV</sequence>
<feature type="domain" description="XdhC Rossmann" evidence="2">
    <location>
        <begin position="149"/>
        <end position="238"/>
    </location>
</feature>
<dbReference type="PANTHER" id="PTHR30388">
    <property type="entry name" value="ALDEHYDE OXIDOREDUCTASE MOLYBDENUM COFACTOR ASSEMBLY PROTEIN"/>
    <property type="match status" value="1"/>
</dbReference>
<dbReference type="InterPro" id="IPR027051">
    <property type="entry name" value="XdhC_Rossmann_dom"/>
</dbReference>
<dbReference type="GeneID" id="84221566"/>
<dbReference type="InParanoid" id="A0A0Q0RT96"/>
<proteinExistence type="predicted"/>
<evidence type="ECO:0000313" key="3">
    <source>
        <dbReference type="EMBL" id="KQB35603.1"/>
    </source>
</evidence>
<feature type="domain" description="XdhC- CoxI" evidence="1">
    <location>
        <begin position="15"/>
        <end position="70"/>
    </location>
</feature>
<accession>A0A0Q0RT96</accession>
<dbReference type="Proteomes" id="UP000050301">
    <property type="component" value="Unassembled WGS sequence"/>
</dbReference>
<dbReference type="RefSeq" id="WP_048100953.1">
    <property type="nucleotide sequence ID" value="NZ_LKBH01000123.1"/>
</dbReference>
<dbReference type="Pfam" id="PF02625">
    <property type="entry name" value="XdhC_CoxI"/>
    <property type="match status" value="1"/>
</dbReference>
<evidence type="ECO:0000313" key="4">
    <source>
        <dbReference type="Proteomes" id="UP000050301"/>
    </source>
</evidence>
<dbReference type="InterPro" id="IPR003777">
    <property type="entry name" value="XdhC_CoxI"/>
</dbReference>
<dbReference type="Gene3D" id="3.40.50.720">
    <property type="entry name" value="NAD(P)-binding Rossmann-like Domain"/>
    <property type="match status" value="1"/>
</dbReference>
<organism evidence="3 4">
    <name type="scientific">Acidiplasma cupricumulans</name>
    <dbReference type="NCBI Taxonomy" id="312540"/>
    <lineage>
        <taxon>Archaea</taxon>
        <taxon>Methanobacteriati</taxon>
        <taxon>Thermoplasmatota</taxon>
        <taxon>Thermoplasmata</taxon>
        <taxon>Thermoplasmatales</taxon>
        <taxon>Ferroplasmaceae</taxon>
        <taxon>Acidiplasma</taxon>
    </lineage>
</organism>
<comment type="caution">
    <text evidence="3">The sequence shown here is derived from an EMBL/GenBank/DDBJ whole genome shotgun (WGS) entry which is preliminary data.</text>
</comment>
<name>A0A0Q0RT96_9ARCH</name>
<dbReference type="InterPro" id="IPR052698">
    <property type="entry name" value="MoCofactor_Util/Proc"/>
</dbReference>
<reference evidence="3 4" key="1">
    <citation type="submission" date="2015-09" db="EMBL/GenBank/DDBJ databases">
        <title>Heavy metals and arsenic resistance mechanisms in polyextremophilic archaea of the family Ferroplasmaceae.</title>
        <authorList>
            <person name="Bulaev A.G."/>
            <person name="Kanygina A.V."/>
        </authorList>
    </citation>
    <scope>NUCLEOTIDE SEQUENCE [LARGE SCALE GENOMIC DNA]</scope>
    <source>
        <strain evidence="3 4">BH2</strain>
    </source>
</reference>
<dbReference type="Pfam" id="PF13478">
    <property type="entry name" value="XdhC_C"/>
    <property type="match status" value="1"/>
</dbReference>
<protein>
    <recommendedName>
        <fullName evidence="5">XdhC- CoxI domain-containing protein</fullName>
    </recommendedName>
</protein>
<evidence type="ECO:0000259" key="2">
    <source>
        <dbReference type="Pfam" id="PF13478"/>
    </source>
</evidence>
<dbReference type="PANTHER" id="PTHR30388:SF6">
    <property type="entry name" value="XANTHINE DEHYDROGENASE SUBUNIT A-RELATED"/>
    <property type="match status" value="1"/>
</dbReference>
<keyword evidence="4" id="KW-1185">Reference proteome</keyword>
<evidence type="ECO:0008006" key="5">
    <source>
        <dbReference type="Google" id="ProtNLM"/>
    </source>
</evidence>
<evidence type="ECO:0000259" key="1">
    <source>
        <dbReference type="Pfam" id="PF02625"/>
    </source>
</evidence>
<gene>
    <name evidence="3" type="ORF">AOG55_06330</name>
</gene>